<name>U5QFQ0_GLOK1</name>
<dbReference type="KEGG" id="glj:GKIL_1515"/>
<dbReference type="STRING" id="1183438.GKIL_1515"/>
<evidence type="ECO:0000313" key="1">
    <source>
        <dbReference type="EMBL" id="AGY57761.1"/>
    </source>
</evidence>
<protein>
    <submittedName>
        <fullName evidence="1">Uncharacterized protein</fullName>
    </submittedName>
</protein>
<reference evidence="1 2" key="1">
    <citation type="journal article" date="2013" name="PLoS ONE">
        <title>Cultivation and Complete Genome Sequencing of Gloeobacter kilaueensis sp. nov., from a Lava Cave in Kilauea Caldera, Hawai'i.</title>
        <authorList>
            <person name="Saw J.H."/>
            <person name="Schatz M."/>
            <person name="Brown M.V."/>
            <person name="Kunkel D.D."/>
            <person name="Foster J.S."/>
            <person name="Shick H."/>
            <person name="Christensen S."/>
            <person name="Hou S."/>
            <person name="Wan X."/>
            <person name="Donachie S.P."/>
        </authorList>
    </citation>
    <scope>NUCLEOTIDE SEQUENCE [LARGE SCALE GENOMIC DNA]</scope>
    <source>
        <strain evidence="2">JS</strain>
    </source>
</reference>
<gene>
    <name evidence="1" type="ORF">GKIL_1515</name>
</gene>
<dbReference type="Proteomes" id="UP000017396">
    <property type="component" value="Chromosome"/>
</dbReference>
<keyword evidence="2" id="KW-1185">Reference proteome</keyword>
<sequence length="68" mass="8317">MVLDGPEGIAMTVHTVSHNVQGFWQRLEQWWETSRQKSERERLRIEQETKDLPYLVRRCVEREYYGKH</sequence>
<evidence type="ECO:0000313" key="2">
    <source>
        <dbReference type="Proteomes" id="UP000017396"/>
    </source>
</evidence>
<dbReference type="EMBL" id="CP003587">
    <property type="protein sequence ID" value="AGY57761.1"/>
    <property type="molecule type" value="Genomic_DNA"/>
</dbReference>
<dbReference type="HOGENOM" id="CLU_2788004_0_0_3"/>
<organism evidence="1 2">
    <name type="scientific">Gloeobacter kilaueensis (strain ATCC BAA-2537 / CCAP 1431/1 / ULC 316 / JS1)</name>
    <dbReference type="NCBI Taxonomy" id="1183438"/>
    <lineage>
        <taxon>Bacteria</taxon>
        <taxon>Bacillati</taxon>
        <taxon>Cyanobacteriota</taxon>
        <taxon>Cyanophyceae</taxon>
        <taxon>Gloeobacterales</taxon>
        <taxon>Gloeobacteraceae</taxon>
        <taxon>Gloeobacter</taxon>
    </lineage>
</organism>
<proteinExistence type="predicted"/>
<dbReference type="AlphaFoldDB" id="U5QFQ0"/>
<accession>U5QFQ0</accession>